<dbReference type="EMBL" id="SIZV01000030">
    <property type="protein sequence ID" value="TBR49245.1"/>
    <property type="molecule type" value="Genomic_DNA"/>
</dbReference>
<proteinExistence type="predicted"/>
<evidence type="ECO:0000313" key="1">
    <source>
        <dbReference type="EMBL" id="TBR49245.1"/>
    </source>
</evidence>
<name>A0A7Z7YJI7_ESCAL</name>
<sequence length="186" mass="20431">MQNALITLQGMTVVWLESIGIAHTEVGSGSGVNRNTNNMMKLQLDYLLIAALPLMVSCSGSMHYIPNELPSAKFGTMYDEKVNISGGLIFILAYTIQPSSAGIYDTEKYILLPYPRKEDTFTVKNDGISVKCAGEADDWSHMCETIEIKGKINSKQNITVRLEGSTYGTSSPGIKIDKTFTIHIED</sequence>
<comment type="caution">
    <text evidence="1">The sequence shown here is derived from an EMBL/GenBank/DDBJ whole genome shotgun (WGS) entry which is preliminary data.</text>
</comment>
<reference evidence="1 2" key="1">
    <citation type="submission" date="2019-02" db="EMBL/GenBank/DDBJ databases">
        <title>Draft genome sequence of Escherichia albertii strain Mex-12/320a, isolated from an infant with diarrhea, harboring virulence genes associated with diarrheagenic strains of enteropathogenic E. coli.</title>
        <authorList>
            <person name="Maldonado-Puga S."/>
            <person name="Meza-Segura M."/>
            <person name="Zaidi M.B."/>
            <person name="Estrada-Garcia T."/>
        </authorList>
    </citation>
    <scope>NUCLEOTIDE SEQUENCE [LARGE SCALE GENOMIC DNA]</scope>
    <source>
        <strain evidence="1 2">Mex-12/320a</strain>
    </source>
</reference>
<accession>A0A7Z7YJI7</accession>
<evidence type="ECO:0000313" key="2">
    <source>
        <dbReference type="Proteomes" id="UP000292187"/>
    </source>
</evidence>
<organism evidence="1 2">
    <name type="scientific">Escherichia albertii</name>
    <dbReference type="NCBI Taxonomy" id="208962"/>
    <lineage>
        <taxon>Bacteria</taxon>
        <taxon>Pseudomonadati</taxon>
        <taxon>Pseudomonadota</taxon>
        <taxon>Gammaproteobacteria</taxon>
        <taxon>Enterobacterales</taxon>
        <taxon>Enterobacteriaceae</taxon>
        <taxon>Escherichia</taxon>
    </lineage>
</organism>
<gene>
    <name evidence="1" type="ORF">EYS06_19485</name>
</gene>
<dbReference type="Proteomes" id="UP000292187">
    <property type="component" value="Unassembled WGS sequence"/>
</dbReference>
<dbReference type="AlphaFoldDB" id="A0A7Z7YJI7"/>
<protein>
    <submittedName>
        <fullName evidence="1">Uncharacterized protein</fullName>
    </submittedName>
</protein>